<dbReference type="InterPro" id="IPR040044">
    <property type="entry name" value="SRR1L"/>
</dbReference>
<dbReference type="GO" id="GO:0005737">
    <property type="term" value="C:cytoplasm"/>
    <property type="evidence" value="ECO:0007669"/>
    <property type="project" value="TreeGrafter"/>
</dbReference>
<keyword evidence="5" id="KW-1185">Reference proteome</keyword>
<dbReference type="AlphaFoldDB" id="A0A250WWF5"/>
<dbReference type="OrthoDB" id="551431at2759"/>
<organism evidence="4 5">
    <name type="scientific">Chlamydomonas eustigma</name>
    <dbReference type="NCBI Taxonomy" id="1157962"/>
    <lineage>
        <taxon>Eukaryota</taxon>
        <taxon>Viridiplantae</taxon>
        <taxon>Chlorophyta</taxon>
        <taxon>core chlorophytes</taxon>
        <taxon>Chlorophyceae</taxon>
        <taxon>CS clade</taxon>
        <taxon>Chlamydomonadales</taxon>
        <taxon>Chlamydomonadaceae</taxon>
        <taxon>Chlamydomonas</taxon>
    </lineage>
</organism>
<dbReference type="Proteomes" id="UP000232323">
    <property type="component" value="Unassembled WGS sequence"/>
</dbReference>
<name>A0A250WWF5_9CHLO</name>
<comment type="similarity">
    <text evidence="1">Belongs to the SRR1 family.</text>
</comment>
<sequence>MHVASRPSLAKQFVQPGTSASERWRKARGKSFKTAHADQPRPPEMYAPVNKHEDTTTASLVQNVSNITVLGLGSLTSCSNDRYKYRLRQLALSLALSRALYQRKHHEEDMYPVVFDKDGIIASELIAVDYYDPDFNDLDRELISELGGTVVLASTSSAPQNTDNVQNTEAVKNGDSLISLQQVLPNGIAMLPIQKLQIPSPQPAWLKCEEFASSRTLFYMPCCTRQLYGKVLSSHLQAGNLQKISVLGTSFSSLAESSWLLSAAAQSTPSMSLQQRIIGSPLEAPSCDDDDEDGGDADSALKASNLLLALKDQGVLSEIPCSDFGAHGVATSIHFFSSSQLLQ</sequence>
<dbReference type="GO" id="GO:0005634">
    <property type="term" value="C:nucleus"/>
    <property type="evidence" value="ECO:0007669"/>
    <property type="project" value="TreeGrafter"/>
</dbReference>
<evidence type="ECO:0000256" key="1">
    <source>
        <dbReference type="ARBA" id="ARBA00009856"/>
    </source>
</evidence>
<dbReference type="InterPro" id="IPR012942">
    <property type="entry name" value="SRR1-like"/>
</dbReference>
<feature type="region of interest" description="Disordered" evidence="2">
    <location>
        <begin position="1"/>
        <end position="44"/>
    </location>
</feature>
<dbReference type="PANTHER" id="PTHR28626:SF3">
    <property type="entry name" value="SRR1-LIKE PROTEIN"/>
    <property type="match status" value="1"/>
</dbReference>
<protein>
    <recommendedName>
        <fullName evidence="3">SRR1-like domain-containing protein</fullName>
    </recommendedName>
</protein>
<dbReference type="STRING" id="1157962.A0A250WWF5"/>
<dbReference type="EMBL" id="BEGY01000011">
    <property type="protein sequence ID" value="GAX75183.1"/>
    <property type="molecule type" value="Genomic_DNA"/>
</dbReference>
<proteinExistence type="inferred from homology"/>
<gene>
    <name evidence="4" type="ORF">CEUSTIGMA_g2627.t1</name>
</gene>
<evidence type="ECO:0000256" key="2">
    <source>
        <dbReference type="SAM" id="MobiDB-lite"/>
    </source>
</evidence>
<dbReference type="Pfam" id="PF07985">
    <property type="entry name" value="SRR1"/>
    <property type="match status" value="1"/>
</dbReference>
<evidence type="ECO:0000313" key="5">
    <source>
        <dbReference type="Proteomes" id="UP000232323"/>
    </source>
</evidence>
<comment type="caution">
    <text evidence="4">The sequence shown here is derived from an EMBL/GenBank/DDBJ whole genome shotgun (WGS) entry which is preliminary data.</text>
</comment>
<evidence type="ECO:0000313" key="4">
    <source>
        <dbReference type="EMBL" id="GAX75183.1"/>
    </source>
</evidence>
<reference evidence="4 5" key="1">
    <citation type="submission" date="2017-08" db="EMBL/GenBank/DDBJ databases">
        <title>Acidophilic green algal genome provides insights into adaptation to an acidic environment.</title>
        <authorList>
            <person name="Hirooka S."/>
            <person name="Hirose Y."/>
            <person name="Kanesaki Y."/>
            <person name="Higuchi S."/>
            <person name="Fujiwara T."/>
            <person name="Onuma R."/>
            <person name="Era A."/>
            <person name="Ohbayashi R."/>
            <person name="Uzuka A."/>
            <person name="Nozaki H."/>
            <person name="Yoshikawa H."/>
            <person name="Miyagishima S.Y."/>
        </authorList>
    </citation>
    <scope>NUCLEOTIDE SEQUENCE [LARGE SCALE GENOMIC DNA]</scope>
    <source>
        <strain evidence="4 5">NIES-2499</strain>
    </source>
</reference>
<feature type="domain" description="SRR1-like" evidence="3">
    <location>
        <begin position="62"/>
        <end position="257"/>
    </location>
</feature>
<evidence type="ECO:0000259" key="3">
    <source>
        <dbReference type="Pfam" id="PF07985"/>
    </source>
</evidence>
<dbReference type="PANTHER" id="PTHR28626">
    <property type="entry name" value="SRR1-LIKE PROTEIN"/>
    <property type="match status" value="1"/>
</dbReference>
<accession>A0A250WWF5</accession>